<evidence type="ECO:0000313" key="2">
    <source>
        <dbReference type="Proteomes" id="UP000477543"/>
    </source>
</evidence>
<dbReference type="RefSeq" id="WP_161447150.1">
    <property type="nucleotide sequence ID" value="NZ_WYDN01000001.1"/>
</dbReference>
<name>A0A6L9G1U7_9MICC</name>
<dbReference type="EMBL" id="WYDN01000001">
    <property type="protein sequence ID" value="NAZ14883.1"/>
    <property type="molecule type" value="Genomic_DNA"/>
</dbReference>
<dbReference type="Proteomes" id="UP000477543">
    <property type="component" value="Unassembled WGS sequence"/>
</dbReference>
<dbReference type="AlphaFoldDB" id="A0A6L9G1U7"/>
<protein>
    <submittedName>
        <fullName evidence="1">Uncharacterized protein</fullName>
    </submittedName>
</protein>
<accession>A0A6L9G1U7</accession>
<organism evidence="1 2">
    <name type="scientific">Glutamicibacter soli</name>
    <dbReference type="NCBI Taxonomy" id="453836"/>
    <lineage>
        <taxon>Bacteria</taxon>
        <taxon>Bacillati</taxon>
        <taxon>Actinomycetota</taxon>
        <taxon>Actinomycetes</taxon>
        <taxon>Micrococcales</taxon>
        <taxon>Micrococcaceae</taxon>
        <taxon>Glutamicibacter</taxon>
    </lineage>
</organism>
<sequence length="83" mass="9840">MTPNREFRIRQDRIDKNGKVALRHDGKLRHLGVRKIHGRKKVVMLIDTEEVTVLDLQSSEILSRHLIDPARNYWPDKQKYPGR</sequence>
<gene>
    <name evidence="1" type="ORF">GT020_02220</name>
</gene>
<comment type="caution">
    <text evidence="1">The sequence shown here is derived from an EMBL/GenBank/DDBJ whole genome shotgun (WGS) entry which is preliminary data.</text>
</comment>
<evidence type="ECO:0000313" key="1">
    <source>
        <dbReference type="EMBL" id="NAZ14883.1"/>
    </source>
</evidence>
<proteinExistence type="predicted"/>
<reference evidence="1 2" key="1">
    <citation type="submission" date="2020-01" db="EMBL/GenBank/DDBJ databases">
        <title>Glutamicibacter soli M275.</title>
        <authorList>
            <person name="Meng X."/>
        </authorList>
    </citation>
    <scope>NUCLEOTIDE SEQUENCE [LARGE SCALE GENOMIC DNA]</scope>
    <source>
        <strain evidence="1 2">M275</strain>
    </source>
</reference>